<name>A0A8S5R822_9VIRU</name>
<dbReference type="EMBL" id="BK015829">
    <property type="protein sequence ID" value="DAE27157.1"/>
    <property type="molecule type" value="Genomic_DNA"/>
</dbReference>
<protein>
    <submittedName>
        <fullName evidence="1">Uncharacterized protein</fullName>
    </submittedName>
</protein>
<sequence>MDIETKFGVKFSTLCSQQRASYMTKYLNYIYGKNIDSDNKEQVEQKHR</sequence>
<organism evidence="1">
    <name type="scientific">virus sp. ctnRj46</name>
    <dbReference type="NCBI Taxonomy" id="2826814"/>
    <lineage>
        <taxon>Viruses</taxon>
    </lineage>
</organism>
<evidence type="ECO:0000313" key="1">
    <source>
        <dbReference type="EMBL" id="DAE27157.1"/>
    </source>
</evidence>
<proteinExistence type="predicted"/>
<reference evidence="1" key="1">
    <citation type="journal article" date="2021" name="Proc. Natl. Acad. Sci. U.S.A.">
        <title>A Catalog of Tens of Thousands of Viruses from Human Metagenomes Reveals Hidden Associations with Chronic Diseases.</title>
        <authorList>
            <person name="Tisza M.J."/>
            <person name="Buck C.B."/>
        </authorList>
    </citation>
    <scope>NUCLEOTIDE SEQUENCE</scope>
    <source>
        <strain evidence="1">CtnRj46</strain>
    </source>
</reference>
<accession>A0A8S5R822</accession>